<sequence length="49" mass="5821">MMLMLEPHSLMLYKLQLASHLAYVRDAKTLVMHRHIKLTDERTIISRSK</sequence>
<keyword evidence="2" id="KW-1185">Reference proteome</keyword>
<reference evidence="1 2" key="1">
    <citation type="journal article" date="2013" name="Proc. Natl. Acad. Sci. U.S.A.">
        <title>Genome of an arbuscular mycorrhizal fungus provides insight into the oldest plant symbiosis.</title>
        <authorList>
            <person name="Tisserant E."/>
            <person name="Malbreil M."/>
            <person name="Kuo A."/>
            <person name="Kohler A."/>
            <person name="Symeonidi A."/>
            <person name="Balestrini R."/>
            <person name="Charron P."/>
            <person name="Duensing N."/>
            <person name="Frei Dit Frey N."/>
            <person name="Gianinazzi-Pearson V."/>
            <person name="Gilbert L.B."/>
            <person name="Handa Y."/>
            <person name="Herr J.R."/>
            <person name="Hijri M."/>
            <person name="Koul R."/>
            <person name="Kawaguchi M."/>
            <person name="Krajinski F."/>
            <person name="Lammers P.J."/>
            <person name="Masclaux F.G."/>
            <person name="Murat C."/>
            <person name="Morin E."/>
            <person name="Ndikumana S."/>
            <person name="Pagni M."/>
            <person name="Petitpierre D."/>
            <person name="Requena N."/>
            <person name="Rosikiewicz P."/>
            <person name="Riley R."/>
            <person name="Saito K."/>
            <person name="San Clemente H."/>
            <person name="Shapiro H."/>
            <person name="van Tuinen D."/>
            <person name="Becard G."/>
            <person name="Bonfante P."/>
            <person name="Paszkowski U."/>
            <person name="Shachar-Hill Y.Y."/>
            <person name="Tuskan G.A."/>
            <person name="Young P.W."/>
            <person name="Sanders I.R."/>
            <person name="Henrissat B."/>
            <person name="Rensing S.A."/>
            <person name="Grigoriev I.V."/>
            <person name="Corradi N."/>
            <person name="Roux C."/>
            <person name="Martin F."/>
        </authorList>
    </citation>
    <scope>NUCLEOTIDE SEQUENCE [LARGE SCALE GENOMIC DNA]</scope>
    <source>
        <strain evidence="1 2">DAOM 197198</strain>
    </source>
</reference>
<protein>
    <submittedName>
        <fullName evidence="1">Uncharacterized protein</fullName>
    </submittedName>
</protein>
<evidence type="ECO:0000313" key="2">
    <source>
        <dbReference type="Proteomes" id="UP000018888"/>
    </source>
</evidence>
<evidence type="ECO:0000313" key="1">
    <source>
        <dbReference type="EMBL" id="POG60264.1"/>
    </source>
</evidence>
<dbReference type="AlphaFoldDB" id="A0A2P4P4G6"/>
<reference evidence="1 2" key="2">
    <citation type="journal article" date="2018" name="New Phytol.">
        <title>High intraspecific genome diversity in the model arbuscular mycorrhizal symbiont Rhizophagus irregularis.</title>
        <authorList>
            <person name="Chen E.C.H."/>
            <person name="Morin E."/>
            <person name="Beaudet D."/>
            <person name="Noel J."/>
            <person name="Yildirir G."/>
            <person name="Ndikumana S."/>
            <person name="Charron P."/>
            <person name="St-Onge C."/>
            <person name="Giorgi J."/>
            <person name="Kruger M."/>
            <person name="Marton T."/>
            <person name="Ropars J."/>
            <person name="Grigoriev I.V."/>
            <person name="Hainaut M."/>
            <person name="Henrissat B."/>
            <person name="Roux C."/>
            <person name="Martin F."/>
            <person name="Corradi N."/>
        </authorList>
    </citation>
    <scope>NUCLEOTIDE SEQUENCE [LARGE SCALE GENOMIC DNA]</scope>
    <source>
        <strain evidence="1 2">DAOM 197198</strain>
    </source>
</reference>
<organism evidence="1 2">
    <name type="scientific">Rhizophagus irregularis (strain DAOM 181602 / DAOM 197198 / MUCL 43194)</name>
    <name type="common">Arbuscular mycorrhizal fungus</name>
    <name type="synonym">Glomus intraradices</name>
    <dbReference type="NCBI Taxonomy" id="747089"/>
    <lineage>
        <taxon>Eukaryota</taxon>
        <taxon>Fungi</taxon>
        <taxon>Fungi incertae sedis</taxon>
        <taxon>Mucoromycota</taxon>
        <taxon>Glomeromycotina</taxon>
        <taxon>Glomeromycetes</taxon>
        <taxon>Glomerales</taxon>
        <taxon>Glomeraceae</taxon>
        <taxon>Rhizophagus</taxon>
    </lineage>
</organism>
<dbReference type="Proteomes" id="UP000018888">
    <property type="component" value="Unassembled WGS sequence"/>
</dbReference>
<gene>
    <name evidence="1" type="ORF">GLOIN_2v1715045</name>
</gene>
<dbReference type="EMBL" id="AUPC02000400">
    <property type="protein sequence ID" value="POG60264.1"/>
    <property type="molecule type" value="Genomic_DNA"/>
</dbReference>
<proteinExistence type="predicted"/>
<accession>A0A2P4P4G6</accession>
<name>A0A2P4P4G6_RHIID</name>
<comment type="caution">
    <text evidence="1">The sequence shown here is derived from an EMBL/GenBank/DDBJ whole genome shotgun (WGS) entry which is preliminary data.</text>
</comment>